<keyword evidence="1" id="KW-1133">Transmembrane helix</keyword>
<dbReference type="RefSeq" id="WP_002675061.1">
    <property type="nucleotide sequence ID" value="NZ_CM001795.1"/>
</dbReference>
<dbReference type="PATRIC" id="fig|999432.5.peg.622"/>
<dbReference type="EMBL" id="AGDV01000005">
    <property type="protein sequence ID" value="EMB35324.1"/>
    <property type="molecule type" value="Genomic_DNA"/>
</dbReference>
<organism evidence="2">
    <name type="scientific">Treponema denticola H-22</name>
    <dbReference type="NCBI Taxonomy" id="999432"/>
    <lineage>
        <taxon>Bacteria</taxon>
        <taxon>Pseudomonadati</taxon>
        <taxon>Spirochaetota</taxon>
        <taxon>Spirochaetia</taxon>
        <taxon>Spirochaetales</taxon>
        <taxon>Treponemataceae</taxon>
        <taxon>Treponema</taxon>
    </lineage>
</organism>
<keyword evidence="1" id="KW-0812">Transmembrane</keyword>
<comment type="caution">
    <text evidence="2">The sequence shown here is derived from an EMBL/GenBank/DDBJ whole genome shotgun (WGS) entry which is preliminary data.</text>
</comment>
<dbReference type="AlphaFoldDB" id="A0A0E2E6U1"/>
<evidence type="ECO:0000256" key="1">
    <source>
        <dbReference type="SAM" id="Phobius"/>
    </source>
</evidence>
<gene>
    <name evidence="2" type="ORF">HMPREF9726_00599</name>
</gene>
<sequence>MLIAFLIIVFVFGIIAAVFGIVGGILALAFKLVFWLIPVLFAGAIVLGIPALIILAIIKLLR</sequence>
<proteinExistence type="predicted"/>
<protein>
    <submittedName>
        <fullName evidence="2">Uncharacterized protein</fullName>
    </submittedName>
</protein>
<name>A0A0E2E6U1_TREDN</name>
<accession>A0A0E2E6U1</accession>
<dbReference type="HOGENOM" id="CLU_2902966_0_0_12"/>
<keyword evidence="1" id="KW-0472">Membrane</keyword>
<reference evidence="2" key="1">
    <citation type="submission" date="2012-01" db="EMBL/GenBank/DDBJ databases">
        <title>The Genome Sequence of Treponema denticola H-22.</title>
        <authorList>
            <consortium name="The Broad Institute Genome Sequencing Platform"/>
            <person name="Earl A."/>
            <person name="Ward D."/>
            <person name="Feldgarden M."/>
            <person name="Gevers D."/>
            <person name="Blanton J.M."/>
            <person name="Fenno C.J."/>
            <person name="Baranova O.V."/>
            <person name="Mathney J."/>
            <person name="Dewhirst F.E."/>
            <person name="Izard J."/>
            <person name="Young S.K."/>
            <person name="Zeng Q."/>
            <person name="Gargeya S."/>
            <person name="Fitzgerald M."/>
            <person name="Haas B."/>
            <person name="Abouelleil A."/>
            <person name="Alvarado L."/>
            <person name="Arachchi H.M."/>
            <person name="Berlin A."/>
            <person name="Chapman S.B."/>
            <person name="Gearin G."/>
            <person name="Goldberg J."/>
            <person name="Griggs A."/>
            <person name="Gujja S."/>
            <person name="Hansen M."/>
            <person name="Heiman D."/>
            <person name="Howarth C."/>
            <person name="Larimer J."/>
            <person name="Lui A."/>
            <person name="MacDonald P.J.P."/>
            <person name="McCowen C."/>
            <person name="Montmayeur A."/>
            <person name="Murphy C."/>
            <person name="Neiman D."/>
            <person name="Pearson M."/>
            <person name="Priest M."/>
            <person name="Roberts A."/>
            <person name="Saif S."/>
            <person name="Shea T."/>
            <person name="Sisk P."/>
            <person name="Stolte C."/>
            <person name="Sykes S."/>
            <person name="Wortman J."/>
            <person name="Nusbaum C."/>
            <person name="Birren B."/>
        </authorList>
    </citation>
    <scope>NUCLEOTIDE SEQUENCE [LARGE SCALE GENOMIC DNA]</scope>
    <source>
        <strain evidence="2">H-22</strain>
    </source>
</reference>
<feature type="transmembrane region" description="Helical" evidence="1">
    <location>
        <begin position="7"/>
        <end position="29"/>
    </location>
</feature>
<dbReference type="Proteomes" id="UP000011705">
    <property type="component" value="Chromosome"/>
</dbReference>
<feature type="transmembrane region" description="Helical" evidence="1">
    <location>
        <begin position="35"/>
        <end position="58"/>
    </location>
</feature>
<evidence type="ECO:0000313" key="2">
    <source>
        <dbReference type="EMBL" id="EMB35324.1"/>
    </source>
</evidence>